<evidence type="ECO:0000313" key="1">
    <source>
        <dbReference type="Proteomes" id="UP000095286"/>
    </source>
</evidence>
<dbReference type="WBParaSite" id="RSKR_0001123400.1">
    <property type="protein sequence ID" value="RSKR_0001123400.1"/>
    <property type="gene ID" value="RSKR_0001123400"/>
</dbReference>
<evidence type="ECO:0000313" key="2">
    <source>
        <dbReference type="WBParaSite" id="RSKR_0001123400.1"/>
    </source>
</evidence>
<reference evidence="2" key="1">
    <citation type="submission" date="2016-11" db="UniProtKB">
        <authorList>
            <consortium name="WormBaseParasite"/>
        </authorList>
    </citation>
    <scope>IDENTIFICATION</scope>
    <source>
        <strain evidence="2">KR3021</strain>
    </source>
</reference>
<name>A0AC35UI12_9BILA</name>
<proteinExistence type="predicted"/>
<organism evidence="1 2">
    <name type="scientific">Rhabditophanes sp. KR3021</name>
    <dbReference type="NCBI Taxonomy" id="114890"/>
    <lineage>
        <taxon>Eukaryota</taxon>
        <taxon>Metazoa</taxon>
        <taxon>Ecdysozoa</taxon>
        <taxon>Nematoda</taxon>
        <taxon>Chromadorea</taxon>
        <taxon>Rhabditida</taxon>
        <taxon>Tylenchina</taxon>
        <taxon>Panagrolaimomorpha</taxon>
        <taxon>Strongyloidoidea</taxon>
        <taxon>Alloionematidae</taxon>
        <taxon>Rhabditophanes</taxon>
    </lineage>
</organism>
<dbReference type="Proteomes" id="UP000095286">
    <property type="component" value="Unplaced"/>
</dbReference>
<sequence>MNNESNQQPAEFSPRVLEILQSQDELIEELSNELKICQDQIFKKSSGVKRKGEDLRTSIKSNDVMSGIQRKMEFVMDMVDELQLKSTVLEGDVKECLGMKNETDKIKKLEKTLLEMNEMRNEVKELHLQIIAKESHNKDVLDSLKKMEDSNREQRRYFEDLVDDQKRDLKNKEEKINTLEKELQYLKEQREKELLQSHSIERSVHELIEERVNLTKRLDTVENENKLLKQSHAVFEGKQSIDRPNETSDLISNLMKVIESVKVENEILNKKMENMNNAYQFRVTKLREERTNLKNLLKRYFDEAA</sequence>
<accession>A0AC35UI12</accession>
<protein>
    <submittedName>
        <fullName evidence="2">Leucine zipper transcription factor-like protein 1</fullName>
    </submittedName>
</protein>